<feature type="compositionally biased region" description="Polar residues" evidence="1">
    <location>
        <begin position="249"/>
        <end position="265"/>
    </location>
</feature>
<dbReference type="AlphaFoldDB" id="A0A3Q4ID22"/>
<dbReference type="GO" id="GO:0098793">
    <property type="term" value="C:presynapse"/>
    <property type="evidence" value="ECO:0007669"/>
    <property type="project" value="GOC"/>
</dbReference>
<name>A0A3Q4ID22_NEOBR</name>
<dbReference type="Proteomes" id="UP000261580">
    <property type="component" value="Unassembled WGS sequence"/>
</dbReference>
<organism evidence="3 4">
    <name type="scientific">Neolamprologus brichardi</name>
    <name type="common">Fairy cichlid</name>
    <name type="synonym">Lamprologus brichardi</name>
    <dbReference type="NCBI Taxonomy" id="32507"/>
    <lineage>
        <taxon>Eukaryota</taxon>
        <taxon>Metazoa</taxon>
        <taxon>Chordata</taxon>
        <taxon>Craniata</taxon>
        <taxon>Vertebrata</taxon>
        <taxon>Euteleostomi</taxon>
        <taxon>Actinopterygii</taxon>
        <taxon>Neopterygii</taxon>
        <taxon>Teleostei</taxon>
        <taxon>Neoteleostei</taxon>
        <taxon>Acanthomorphata</taxon>
        <taxon>Ovalentaria</taxon>
        <taxon>Cichlomorphae</taxon>
        <taxon>Cichliformes</taxon>
        <taxon>Cichlidae</taxon>
        <taxon>African cichlids</taxon>
        <taxon>Pseudocrenilabrinae</taxon>
        <taxon>Lamprologini</taxon>
        <taxon>Neolamprologus</taxon>
    </lineage>
</organism>
<dbReference type="InterPro" id="IPR056742">
    <property type="entry name" value="BLTP1_C"/>
</dbReference>
<proteinExistence type="predicted"/>
<dbReference type="PANTHER" id="PTHR31640:SF1">
    <property type="entry name" value="BRIDGE-LIKE LIPID TRANSFER PROTEIN FAMILY MEMBER 1"/>
    <property type="match status" value="1"/>
</dbReference>
<dbReference type="STRING" id="32507.ENSNBRP00000029002"/>
<dbReference type="Bgee" id="ENSNBRG00000022107">
    <property type="expression patterns" value="Expressed in testis and 1 other cell type or tissue"/>
</dbReference>
<feature type="domain" description="Bridge-like lipid transfer protein family member 1 C-terminal" evidence="2">
    <location>
        <begin position="79"/>
        <end position="256"/>
    </location>
</feature>
<feature type="region of interest" description="Disordered" evidence="1">
    <location>
        <begin position="215"/>
        <end position="265"/>
    </location>
</feature>
<evidence type="ECO:0000313" key="4">
    <source>
        <dbReference type="Proteomes" id="UP000261580"/>
    </source>
</evidence>
<feature type="region of interest" description="Disordered" evidence="1">
    <location>
        <begin position="107"/>
        <end position="173"/>
    </location>
</feature>
<dbReference type="Pfam" id="PF25040">
    <property type="entry name" value="BLTP1_C"/>
    <property type="match status" value="1"/>
</dbReference>
<dbReference type="PANTHER" id="PTHR31640">
    <property type="entry name" value="TRANSMEMBRANE PROTEIN KIAA1109"/>
    <property type="match status" value="1"/>
</dbReference>
<feature type="compositionally biased region" description="Polar residues" evidence="1">
    <location>
        <begin position="164"/>
        <end position="173"/>
    </location>
</feature>
<feature type="compositionally biased region" description="Basic and acidic residues" evidence="1">
    <location>
        <begin position="215"/>
        <end position="225"/>
    </location>
</feature>
<keyword evidence="4" id="KW-1185">Reference proteome</keyword>
<evidence type="ECO:0000313" key="3">
    <source>
        <dbReference type="Ensembl" id="ENSNBRP00000029002.1"/>
    </source>
</evidence>
<protein>
    <recommendedName>
        <fullName evidence="2">Bridge-like lipid transfer protein family member 1 C-terminal domain-containing protein</fullName>
    </recommendedName>
</protein>
<evidence type="ECO:0000259" key="2">
    <source>
        <dbReference type="Pfam" id="PF25040"/>
    </source>
</evidence>
<feature type="compositionally biased region" description="Polar residues" evidence="1">
    <location>
        <begin position="138"/>
        <end position="155"/>
    </location>
</feature>
<accession>A0A3Q4ID22</accession>
<reference evidence="3" key="1">
    <citation type="submission" date="2025-08" db="UniProtKB">
        <authorList>
            <consortium name="Ensembl"/>
        </authorList>
    </citation>
    <scope>IDENTIFICATION</scope>
</reference>
<dbReference type="GO" id="GO:0048488">
    <property type="term" value="P:synaptic vesicle endocytosis"/>
    <property type="evidence" value="ECO:0007669"/>
    <property type="project" value="TreeGrafter"/>
</dbReference>
<dbReference type="Ensembl" id="ENSNBRT00000029757.1">
    <property type="protein sequence ID" value="ENSNBRP00000029002.1"/>
    <property type="gene ID" value="ENSNBRG00000022107.1"/>
</dbReference>
<dbReference type="GeneTree" id="ENSGT00640000091487"/>
<evidence type="ECO:0000256" key="1">
    <source>
        <dbReference type="SAM" id="MobiDB-lite"/>
    </source>
</evidence>
<sequence>MLSLRQCVWDLSTLHKWAFSLSVIRILLHFLGHFSVVTILRRGMSSSHPHLLPLFQAVIPHHCRQSPLTIHPILITSTSVVDGHHSVFSAPATPAVFSPTLPFQHDDIRRDDLSSSSSEDSDKDDFERDRQQSYRRPVQTSQRKSSGFSAVSPSLSERWPGTPANRSFSGPTTERNIDFELDVRVEIDSGKCVLHPTTQQPEHEDVSLRRNCERSLRNLDQESPPKKRKLQPNYPSSSHLLAGKKCPSTLPTKSNDSFLHSRSGR</sequence>
<reference evidence="3" key="2">
    <citation type="submission" date="2025-09" db="UniProtKB">
        <authorList>
            <consortium name="Ensembl"/>
        </authorList>
    </citation>
    <scope>IDENTIFICATION</scope>
</reference>
<dbReference type="InterPro" id="IPR033616">
    <property type="entry name" value="BLTP1"/>
</dbReference>